<keyword evidence="4 10" id="KW-0479">Metal-binding</keyword>
<keyword evidence="3 10" id="KW-0548">Nucleotidyltransferase</keyword>
<evidence type="ECO:0000256" key="1">
    <source>
        <dbReference type="ARBA" id="ARBA00022679"/>
    </source>
</evidence>
<dbReference type="NCBIfam" id="TIGR03671">
    <property type="entry name" value="cca_archaeal"/>
    <property type="match status" value="1"/>
</dbReference>
<accession>A0A832YXG9</accession>
<dbReference type="PIRSF" id="PIRSF005335">
    <property type="entry name" value="CCA_arch"/>
    <property type="match status" value="1"/>
</dbReference>
<evidence type="ECO:0000256" key="5">
    <source>
        <dbReference type="ARBA" id="ARBA00022741"/>
    </source>
</evidence>
<dbReference type="SUPFAM" id="SSF81301">
    <property type="entry name" value="Nucleotidyltransferase"/>
    <property type="match status" value="1"/>
</dbReference>
<evidence type="ECO:0000256" key="8">
    <source>
        <dbReference type="ARBA" id="ARBA00022842"/>
    </source>
</evidence>
<dbReference type="GO" id="GO:0042245">
    <property type="term" value="P:RNA repair"/>
    <property type="evidence" value="ECO:0007669"/>
    <property type="project" value="UniProtKB-KW"/>
</dbReference>
<evidence type="ECO:0000313" key="14">
    <source>
        <dbReference type="EMBL" id="HIP56579.1"/>
    </source>
</evidence>
<reference evidence="14" key="1">
    <citation type="journal article" date="2020" name="ISME J.">
        <title>Gammaproteobacteria mediating utilization of methyl-, sulfur- and petroleum organic compounds in deep ocean hydrothermal plumes.</title>
        <authorList>
            <person name="Zhou Z."/>
            <person name="Liu Y."/>
            <person name="Pan J."/>
            <person name="Cron B.R."/>
            <person name="Toner B.M."/>
            <person name="Anantharaman K."/>
            <person name="Breier J.A."/>
            <person name="Dick G.J."/>
            <person name="Li M."/>
        </authorList>
    </citation>
    <scope>NUCLEOTIDE SEQUENCE</scope>
    <source>
        <strain evidence="14">SZUA-1435</strain>
    </source>
</reference>
<evidence type="ECO:0000256" key="10">
    <source>
        <dbReference type="HAMAP-Rule" id="MF_01264"/>
    </source>
</evidence>
<dbReference type="Pfam" id="PF01909">
    <property type="entry name" value="NTP_transf_2"/>
    <property type="match status" value="1"/>
</dbReference>
<dbReference type="GO" id="GO:0004810">
    <property type="term" value="F:CCA tRNA nucleotidyltransferase activity"/>
    <property type="evidence" value="ECO:0007669"/>
    <property type="project" value="UniProtKB-UniRule"/>
</dbReference>
<feature type="binding site" evidence="10">
    <location>
        <position position="58"/>
    </location>
    <ligand>
        <name>ATP</name>
        <dbReference type="ChEBI" id="CHEBI:30616"/>
    </ligand>
</feature>
<dbReference type="Gene3D" id="3.30.70.590">
    <property type="entry name" value="Poly(A) polymerase predicted RNA binding domain"/>
    <property type="match status" value="1"/>
</dbReference>
<comment type="similarity">
    <text evidence="10">Belongs to the tRNA nucleotidyltransferase/poly(A) polymerase family. Archaeal CCA-adding enzyme subfamily.</text>
</comment>
<comment type="catalytic activity">
    <reaction evidence="10">
        <text>a tRNA with a 3' CCA end + 2 CTP + ATP = a tRNA with a 3' CCACCA end + 3 diphosphate</text>
        <dbReference type="Rhea" id="RHEA:76235"/>
        <dbReference type="Rhea" id="RHEA-COMP:10468"/>
        <dbReference type="Rhea" id="RHEA-COMP:18655"/>
        <dbReference type="ChEBI" id="CHEBI:30616"/>
        <dbReference type="ChEBI" id="CHEBI:33019"/>
        <dbReference type="ChEBI" id="CHEBI:37563"/>
        <dbReference type="ChEBI" id="CHEBI:83071"/>
        <dbReference type="ChEBI" id="CHEBI:195187"/>
    </reaction>
</comment>
<dbReference type="Gene3D" id="1.10.1410.30">
    <property type="entry name" value="CCA tRNA nucleotidyltransferase, domain 2"/>
    <property type="match status" value="1"/>
</dbReference>
<keyword evidence="6 10" id="KW-0692">RNA repair</keyword>
<dbReference type="InterPro" id="IPR042090">
    <property type="entry name" value="CCA_tRNA_nucleotrans_2"/>
</dbReference>
<feature type="binding site" evidence="10">
    <location>
        <position position="70"/>
    </location>
    <ligand>
        <name>Mg(2+)</name>
        <dbReference type="ChEBI" id="CHEBI:18420"/>
    </ligand>
</feature>
<name>A0A832YXG9_9CREN</name>
<feature type="binding site" evidence="10">
    <location>
        <position position="58"/>
    </location>
    <ligand>
        <name>CTP</name>
        <dbReference type="ChEBI" id="CHEBI:37563"/>
    </ligand>
</feature>
<keyword evidence="8 10" id="KW-0460">Magnesium</keyword>
<evidence type="ECO:0000256" key="2">
    <source>
        <dbReference type="ARBA" id="ARBA00022694"/>
    </source>
</evidence>
<dbReference type="AlphaFoldDB" id="A0A832YXG9"/>
<feature type="binding site" evidence="10">
    <location>
        <position position="169"/>
    </location>
    <ligand>
        <name>CTP</name>
        <dbReference type="ChEBI" id="CHEBI:37563"/>
    </ligand>
</feature>
<comment type="subunit">
    <text evidence="10">Homodimer.</text>
</comment>
<evidence type="ECO:0000313" key="15">
    <source>
        <dbReference type="Proteomes" id="UP000605805"/>
    </source>
</evidence>
<dbReference type="InterPro" id="IPR008229">
    <property type="entry name" value="CCA-adding_arc"/>
</dbReference>
<evidence type="ECO:0000256" key="4">
    <source>
        <dbReference type="ARBA" id="ARBA00022723"/>
    </source>
</evidence>
<dbReference type="SUPFAM" id="SSF81631">
    <property type="entry name" value="PAP/OAS1 substrate-binding domain"/>
    <property type="match status" value="1"/>
</dbReference>
<evidence type="ECO:0000259" key="12">
    <source>
        <dbReference type="Pfam" id="PF09249"/>
    </source>
</evidence>
<dbReference type="Gene3D" id="3.30.460.10">
    <property type="entry name" value="Beta Polymerase, domain 2"/>
    <property type="match status" value="1"/>
</dbReference>
<keyword evidence="7 10" id="KW-0067">ATP-binding</keyword>
<comment type="function">
    <text evidence="10">Catalyzes the addition and repair of the essential 3'-terminal CCA sequence in tRNAs without using a nucleic acid template. Adds these three nucleotides in the order of C, C, and A to the tRNA nucleotide-73, using CTP and ATP as substrates and producing inorganic pyrophosphate. tRNA 3'-terminal CCA addition is required both for tRNA processing and repair. Also involved in tRNA surveillance by mediating tandem CCA addition to generate a CCACCA at the 3' terminus of unstable tRNAs. While stable tRNAs receive only 3'-terminal CCA, unstable tRNAs are marked with CCACCA and rapidly degraded.</text>
</comment>
<dbReference type="InterPro" id="IPR006116">
    <property type="entry name" value="NT_2-5OAS_ClassI-CCAase"/>
</dbReference>
<feature type="binding site" evidence="10">
    <location>
        <position position="178"/>
    </location>
    <ligand>
        <name>CTP</name>
        <dbReference type="ChEBI" id="CHEBI:37563"/>
    </ligand>
</feature>
<feature type="binding site" evidence="10">
    <location>
        <position position="149"/>
    </location>
    <ligand>
        <name>CTP</name>
        <dbReference type="ChEBI" id="CHEBI:37563"/>
    </ligand>
</feature>
<feature type="domain" description="CCA-adding enzyme C-terminal" evidence="13">
    <location>
        <begin position="303"/>
        <end position="420"/>
    </location>
</feature>
<evidence type="ECO:0000256" key="6">
    <source>
        <dbReference type="ARBA" id="ARBA00022800"/>
    </source>
</evidence>
<feature type="binding site" evidence="10">
    <location>
        <position position="149"/>
    </location>
    <ligand>
        <name>ATP</name>
        <dbReference type="ChEBI" id="CHEBI:30616"/>
    </ligand>
</feature>
<keyword evidence="1 10" id="KW-0808">Transferase</keyword>
<dbReference type="InterPro" id="IPR002934">
    <property type="entry name" value="Polymerase_NTP_transf_dom"/>
</dbReference>
<dbReference type="GO" id="GO:0000287">
    <property type="term" value="F:magnesium ion binding"/>
    <property type="evidence" value="ECO:0007669"/>
    <property type="project" value="UniProtKB-UniRule"/>
</dbReference>
<feature type="binding site" evidence="10">
    <location>
        <position position="169"/>
    </location>
    <ligand>
        <name>ATP</name>
        <dbReference type="ChEBI" id="CHEBI:30616"/>
    </ligand>
</feature>
<feature type="domain" description="Polymerase nucleotidyl transferase" evidence="11">
    <location>
        <begin position="53"/>
        <end position="149"/>
    </location>
</feature>
<dbReference type="GO" id="GO:0000049">
    <property type="term" value="F:tRNA binding"/>
    <property type="evidence" value="ECO:0007669"/>
    <property type="project" value="UniProtKB-UniRule"/>
</dbReference>
<comment type="catalytic activity">
    <reaction evidence="10">
        <text>a tRNA precursor + 2 CTP + ATP = a tRNA with a 3' CCA end + 3 diphosphate</text>
        <dbReference type="Rhea" id="RHEA:14433"/>
        <dbReference type="Rhea" id="RHEA-COMP:10465"/>
        <dbReference type="Rhea" id="RHEA-COMP:10468"/>
        <dbReference type="ChEBI" id="CHEBI:30616"/>
        <dbReference type="ChEBI" id="CHEBI:33019"/>
        <dbReference type="ChEBI" id="CHEBI:37563"/>
        <dbReference type="ChEBI" id="CHEBI:74896"/>
        <dbReference type="ChEBI" id="CHEBI:83071"/>
        <dbReference type="EC" id="2.7.7.72"/>
    </reaction>
</comment>
<comment type="caution">
    <text evidence="14">The sequence shown here is derived from an EMBL/GenBank/DDBJ whole genome shotgun (WGS) entry which is preliminary data.</text>
</comment>
<dbReference type="EC" id="2.7.7.72" evidence="10"/>
<dbReference type="HAMAP" id="MF_01264">
    <property type="entry name" value="CCA_arch"/>
    <property type="match status" value="1"/>
</dbReference>
<protein>
    <recommendedName>
        <fullName evidence="10">CCA-adding enzyme</fullName>
        <ecNumber evidence="10">2.7.7.72</ecNumber>
    </recommendedName>
    <alternativeName>
        <fullName evidence="10">CCA tRNA nucleotidyltransferase</fullName>
    </alternativeName>
    <alternativeName>
        <fullName evidence="10">tRNA CCA-pyrophosphorylase</fullName>
    </alternativeName>
    <alternativeName>
        <fullName evidence="10">tRNA adenylyl-/cytidylyl- transferase</fullName>
    </alternativeName>
    <alternativeName>
        <fullName evidence="10">tRNA nucleotidyltransferase</fullName>
    </alternativeName>
    <alternativeName>
        <fullName evidence="10">tRNA-NT</fullName>
    </alternativeName>
</protein>
<sequence length="473" mass="54481">MSSSHSDIEKVVSAIIEKVKPRREDYERLRQVYDTVSQLLTECLGPLNREFVISLQGSVAKDTFIRGEVDIDVFVLFNPQQVDETWFGSEFVNIVTECFKRRNYEVRLEYATHPYVTAVVDGVEVNVVPAFRVENPKKIISAVDRTPFHTEYVVKKLSPEQRDHVRVLKLFLKAWNIYGAEVAVQGFSGYVTELLVIAYGSFDRVLKAATKWRPYRTCIDIEGHYPDERRCIERFRDSVLVVVDPIDPDRNAAAAVSIKSFALFKLLSYLFTIKPSLEFFDKPRTIVPSTWSRDIHDRLRAIGSCLIHLVFKVRKPIPDAVWGQLRRVERVLLNELKSLRLSVLAIDSWVDKSLSRAIVAIEIADCDKEFEVHKGPIALDLDNALRFLIKNANALAGPWLGYDGRLYCIRKRKYSAYEAVERIAKKLASLSVLELERVESDIPTIANHDFVEWLYGFVFRKQFERIARIMEST</sequence>
<dbReference type="InterPro" id="IPR043519">
    <property type="entry name" value="NT_sf"/>
</dbReference>
<dbReference type="InterPro" id="IPR015329">
    <property type="entry name" value="tRNA_NucTransf2"/>
</dbReference>
<evidence type="ECO:0000256" key="9">
    <source>
        <dbReference type="ARBA" id="ARBA00022884"/>
    </source>
</evidence>
<dbReference type="Pfam" id="PF21133">
    <property type="entry name" value="CAA_C"/>
    <property type="match status" value="1"/>
</dbReference>
<evidence type="ECO:0000259" key="11">
    <source>
        <dbReference type="Pfam" id="PF01909"/>
    </source>
</evidence>
<dbReference type="InterPro" id="IPR011068">
    <property type="entry name" value="NuclTrfase_I-like_C"/>
</dbReference>
<keyword evidence="5 10" id="KW-0547">Nucleotide-binding</keyword>
<gene>
    <name evidence="10 14" type="primary">cca</name>
    <name evidence="14" type="ORF">EYH02_00695</name>
</gene>
<dbReference type="GO" id="GO:0001680">
    <property type="term" value="P:tRNA 3'-terminal CCA addition"/>
    <property type="evidence" value="ECO:0007669"/>
    <property type="project" value="UniProtKB-UniRule"/>
</dbReference>
<keyword evidence="2 10" id="KW-0819">tRNA processing</keyword>
<dbReference type="Pfam" id="PF09249">
    <property type="entry name" value="tRNA_NucTransf2"/>
    <property type="match status" value="1"/>
</dbReference>
<comment type="caution">
    <text evidence="10">Lacks conserved residue(s) required for the propagation of feature annotation.</text>
</comment>
<dbReference type="EMBL" id="DQTV01000015">
    <property type="protein sequence ID" value="HIP56579.1"/>
    <property type="molecule type" value="Genomic_DNA"/>
</dbReference>
<evidence type="ECO:0000256" key="3">
    <source>
        <dbReference type="ARBA" id="ARBA00022695"/>
    </source>
</evidence>
<evidence type="ECO:0000259" key="13">
    <source>
        <dbReference type="Pfam" id="PF21133"/>
    </source>
</evidence>
<feature type="binding site" evidence="10">
    <location>
        <position position="178"/>
    </location>
    <ligand>
        <name>ATP</name>
        <dbReference type="ChEBI" id="CHEBI:30616"/>
    </ligand>
</feature>
<feature type="domain" description="tRNA nucleotidyltransferase substrate binding" evidence="12">
    <location>
        <begin position="163"/>
        <end position="280"/>
    </location>
</feature>
<evidence type="ECO:0000256" key="7">
    <source>
        <dbReference type="ARBA" id="ARBA00022840"/>
    </source>
</evidence>
<dbReference type="CDD" id="cd05400">
    <property type="entry name" value="NT_2-5OAS_ClassI-CCAase"/>
    <property type="match status" value="1"/>
</dbReference>
<comment type="cofactor">
    <cofactor evidence="10">
        <name>Mg(2+)</name>
        <dbReference type="ChEBI" id="CHEBI:18420"/>
    </cofactor>
</comment>
<dbReference type="Proteomes" id="UP000605805">
    <property type="component" value="Unassembled WGS sequence"/>
</dbReference>
<keyword evidence="9 10" id="KW-0694">RNA-binding</keyword>
<dbReference type="InterPro" id="IPR048833">
    <property type="entry name" value="CAA_C"/>
</dbReference>
<dbReference type="SUPFAM" id="SSF55003">
    <property type="entry name" value="PAP/Archaeal CCA-adding enzyme, C-terminal domain"/>
    <property type="match status" value="1"/>
</dbReference>
<feature type="binding site" evidence="10">
    <location>
        <position position="72"/>
    </location>
    <ligand>
        <name>Mg(2+)</name>
        <dbReference type="ChEBI" id="CHEBI:18420"/>
    </ligand>
</feature>
<dbReference type="GO" id="GO:0005524">
    <property type="term" value="F:ATP binding"/>
    <property type="evidence" value="ECO:0007669"/>
    <property type="project" value="UniProtKB-UniRule"/>
</dbReference>
<dbReference type="PANTHER" id="PTHR39643">
    <property type="entry name" value="CCA-ADDING ENZYME"/>
    <property type="match status" value="1"/>
</dbReference>
<dbReference type="PANTHER" id="PTHR39643:SF1">
    <property type="entry name" value="CCA-ADDING ENZYME"/>
    <property type="match status" value="1"/>
</dbReference>
<feature type="binding site" evidence="10">
    <location>
        <position position="61"/>
    </location>
    <ligand>
        <name>CTP</name>
        <dbReference type="ChEBI" id="CHEBI:37563"/>
    </ligand>
</feature>
<organism evidence="14 15">
    <name type="scientific">Ignisphaera aggregans</name>
    <dbReference type="NCBI Taxonomy" id="334771"/>
    <lineage>
        <taxon>Archaea</taxon>
        <taxon>Thermoproteota</taxon>
        <taxon>Thermoprotei</taxon>
        <taxon>Desulfurococcales</taxon>
        <taxon>Desulfurococcaceae</taxon>
        <taxon>Ignisphaera</taxon>
    </lineage>
</organism>
<proteinExistence type="inferred from homology"/>
<feature type="binding site" evidence="10">
    <location>
        <position position="61"/>
    </location>
    <ligand>
        <name>ATP</name>
        <dbReference type="ChEBI" id="CHEBI:30616"/>
    </ligand>
</feature>
<comment type="miscellaneous">
    <text evidence="10">A single active site specifically recognizes both ATP and CTP and is responsible for their addition.</text>
</comment>